<comment type="caution">
    <text evidence="2">The sequence shown here is derived from an EMBL/GenBank/DDBJ whole genome shotgun (WGS) entry which is preliminary data.</text>
</comment>
<feature type="region of interest" description="Disordered" evidence="1">
    <location>
        <begin position="1"/>
        <end position="36"/>
    </location>
</feature>
<evidence type="ECO:0000313" key="2">
    <source>
        <dbReference type="EMBL" id="KAK9999589.1"/>
    </source>
</evidence>
<dbReference type="PANTHER" id="PTHR34207:SF17">
    <property type="entry name" value="PROTEIN BIC2"/>
    <property type="match status" value="1"/>
</dbReference>
<dbReference type="AlphaFoldDB" id="A0AAW2CS80"/>
<name>A0AAW2CS80_9ROSI</name>
<protein>
    <recommendedName>
        <fullName evidence="4">Protein BIC1</fullName>
    </recommendedName>
</protein>
<dbReference type="Proteomes" id="UP001459277">
    <property type="component" value="Unassembled WGS sequence"/>
</dbReference>
<sequence length="148" mass="16584">MEEQQSKSMAQRFSRKPSCRIPSFSSEPNKTTTVGPENSVKTIHYITLHGSSLAPMEHNLDSIAEPEAILQRESGQSGRERLKRHREEVAGRVLIPDTWGQEGLLKDWIDYSSFDNLLAPNGLMSARESLISQGGRGSSQRMRIEGRC</sequence>
<dbReference type="InterPro" id="IPR040374">
    <property type="entry name" value="BIC"/>
</dbReference>
<organism evidence="2 3">
    <name type="scientific">Lithocarpus litseifolius</name>
    <dbReference type="NCBI Taxonomy" id="425828"/>
    <lineage>
        <taxon>Eukaryota</taxon>
        <taxon>Viridiplantae</taxon>
        <taxon>Streptophyta</taxon>
        <taxon>Embryophyta</taxon>
        <taxon>Tracheophyta</taxon>
        <taxon>Spermatophyta</taxon>
        <taxon>Magnoliopsida</taxon>
        <taxon>eudicotyledons</taxon>
        <taxon>Gunneridae</taxon>
        <taxon>Pentapetalae</taxon>
        <taxon>rosids</taxon>
        <taxon>fabids</taxon>
        <taxon>Fagales</taxon>
        <taxon>Fagaceae</taxon>
        <taxon>Lithocarpus</taxon>
    </lineage>
</organism>
<evidence type="ECO:0000313" key="3">
    <source>
        <dbReference type="Proteomes" id="UP001459277"/>
    </source>
</evidence>
<accession>A0AAW2CS80</accession>
<dbReference type="EMBL" id="JAZDWU010000006">
    <property type="protein sequence ID" value="KAK9999589.1"/>
    <property type="molecule type" value="Genomic_DNA"/>
</dbReference>
<proteinExistence type="predicted"/>
<gene>
    <name evidence="2" type="ORF">SO802_019192</name>
</gene>
<dbReference type="PANTHER" id="PTHR34207">
    <property type="entry name" value="PROTEIN BIC1"/>
    <property type="match status" value="1"/>
</dbReference>
<evidence type="ECO:0008006" key="4">
    <source>
        <dbReference type="Google" id="ProtNLM"/>
    </source>
</evidence>
<evidence type="ECO:0000256" key="1">
    <source>
        <dbReference type="SAM" id="MobiDB-lite"/>
    </source>
</evidence>
<feature type="compositionally biased region" description="Polar residues" evidence="1">
    <location>
        <begin position="1"/>
        <end position="11"/>
    </location>
</feature>
<dbReference type="GO" id="GO:0009785">
    <property type="term" value="P:blue light signaling pathway"/>
    <property type="evidence" value="ECO:0007669"/>
    <property type="project" value="InterPro"/>
</dbReference>
<dbReference type="CDD" id="cd22645">
    <property type="entry name" value="BIC1_CID"/>
    <property type="match status" value="1"/>
</dbReference>
<keyword evidence="3" id="KW-1185">Reference proteome</keyword>
<feature type="compositionally biased region" description="Polar residues" evidence="1">
    <location>
        <begin position="23"/>
        <end position="36"/>
    </location>
</feature>
<reference evidence="2 3" key="1">
    <citation type="submission" date="2024-01" db="EMBL/GenBank/DDBJ databases">
        <title>A telomere-to-telomere, gap-free genome of sweet tea (Lithocarpus litseifolius).</title>
        <authorList>
            <person name="Zhou J."/>
        </authorList>
    </citation>
    <scope>NUCLEOTIDE SEQUENCE [LARGE SCALE GENOMIC DNA]</scope>
    <source>
        <strain evidence="2">Zhou-2022a</strain>
        <tissue evidence="2">Leaf</tissue>
    </source>
</reference>